<protein>
    <recommendedName>
        <fullName evidence="6">Large ribosomal subunit protein uL10</fullName>
    </recommendedName>
    <alternativeName>
        <fullName evidence="6">Acidic ribosomal protein P0 homolog</fullName>
    </alternativeName>
</protein>
<comment type="subunit">
    <text evidence="6">Part of the 50S ribosomal subunit. Forms part of the ribosomal stalk which helps the ribosome interact with GTP-bound translation factors. Forms a heptameric L10(L12)2(L12)2(L12)2 complex, where L10 forms an elongated spine to which the L12 dimers bind in a sequential fashion.</text>
</comment>
<dbReference type="GO" id="GO:0002181">
    <property type="term" value="P:cytoplasmic translation"/>
    <property type="evidence" value="ECO:0007669"/>
    <property type="project" value="TreeGrafter"/>
</dbReference>
<dbReference type="Gene3D" id="6.10.140.760">
    <property type="match status" value="1"/>
</dbReference>
<feature type="domain" description="Large ribosomal subunit protein uL10-like insertion" evidence="7">
    <location>
        <begin position="113"/>
        <end position="182"/>
    </location>
</feature>
<dbReference type="GO" id="GO:0003735">
    <property type="term" value="F:structural constituent of ribosome"/>
    <property type="evidence" value="ECO:0007669"/>
    <property type="project" value="TreeGrafter"/>
</dbReference>
<keyword evidence="9" id="KW-1185">Reference proteome</keyword>
<dbReference type="InterPro" id="IPR050323">
    <property type="entry name" value="Ribosomal_protein_uL10"/>
</dbReference>
<dbReference type="SUPFAM" id="SSF160369">
    <property type="entry name" value="Ribosomal protein L10-like"/>
    <property type="match status" value="1"/>
</dbReference>
<keyword evidence="2 6" id="KW-0699">rRNA-binding</keyword>
<evidence type="ECO:0000256" key="5">
    <source>
        <dbReference type="ARBA" id="ARBA00023274"/>
    </source>
</evidence>
<dbReference type="NCBIfam" id="NF003098">
    <property type="entry name" value="PRK04019.1-5"/>
    <property type="match status" value="1"/>
</dbReference>
<evidence type="ECO:0000313" key="8">
    <source>
        <dbReference type="EMBL" id="WNY25436.1"/>
    </source>
</evidence>
<dbReference type="FunFam" id="3.90.105.20:FF:000001">
    <property type="entry name" value="60S acidic ribosomal protein P0"/>
    <property type="match status" value="1"/>
</dbReference>
<keyword evidence="5 6" id="KW-0687">Ribonucleoprotein</keyword>
<dbReference type="Gene3D" id="3.30.70.1730">
    <property type="match status" value="1"/>
</dbReference>
<proteinExistence type="inferred from homology"/>
<dbReference type="GO" id="GO:0070180">
    <property type="term" value="F:large ribosomal subunit rRNA binding"/>
    <property type="evidence" value="ECO:0007669"/>
    <property type="project" value="UniProtKB-UniRule"/>
</dbReference>
<dbReference type="InterPro" id="IPR001790">
    <property type="entry name" value="Ribosomal_uL10"/>
</dbReference>
<evidence type="ECO:0000256" key="3">
    <source>
        <dbReference type="ARBA" id="ARBA00022884"/>
    </source>
</evidence>
<dbReference type="AlphaFoldDB" id="A0AA96V489"/>
<dbReference type="InterPro" id="IPR043141">
    <property type="entry name" value="Ribosomal_uL10-like_sf"/>
</dbReference>
<dbReference type="EMBL" id="CP131060">
    <property type="protein sequence ID" value="WNY25436.1"/>
    <property type="molecule type" value="Genomic_DNA"/>
</dbReference>
<dbReference type="GO" id="GO:0000027">
    <property type="term" value="P:ribosomal large subunit assembly"/>
    <property type="evidence" value="ECO:0007669"/>
    <property type="project" value="TreeGrafter"/>
</dbReference>
<dbReference type="InterPro" id="IPR043164">
    <property type="entry name" value="Ribosomal_uL10-like_insert_sf"/>
</dbReference>
<dbReference type="InterPro" id="IPR040637">
    <property type="entry name" value="Ribosomal_uL10-like_insert"/>
</dbReference>
<sequence>MTESRGAEKIPQWKMDEVNNVKDLIKSYKIFGVVSFEGIMADQIQKMRRDLKGTAVLKVLRNTLNTKALSESGDDVSEMTQYIEGQSALIFTNDNPFKLYKNLSKTKTPSPIKAGAIAPADITVTKGPTGFPPGPLLGEFQSAGIPTAVEAGKIAIKETKVVCKAGEKVSPKLATALAKLEIYPLEVGLNLRAVFENGTIYLPSVLAVDEDKIFADIVAAVQQANNLSVNAAIPTKDTIVAILQKAHREAINVGVEAVILEEDVVELLIGKANVQMVSVAKIVAAKDANAVDDELKNL</sequence>
<dbReference type="PANTHER" id="PTHR45699:SF3">
    <property type="entry name" value="LARGE RIBOSOMAL SUBUNIT PROTEIN UL10"/>
    <property type="match status" value="1"/>
</dbReference>
<dbReference type="PANTHER" id="PTHR45699">
    <property type="entry name" value="60S ACIDIC RIBOSOMAL PROTEIN P0"/>
    <property type="match status" value="1"/>
</dbReference>
<dbReference type="Gene3D" id="3.90.105.20">
    <property type="match status" value="1"/>
</dbReference>
<evidence type="ECO:0000256" key="1">
    <source>
        <dbReference type="ARBA" id="ARBA00008889"/>
    </source>
</evidence>
<evidence type="ECO:0000313" key="9">
    <source>
        <dbReference type="Proteomes" id="UP001303587"/>
    </source>
</evidence>
<comment type="function">
    <text evidence="6">Forms part of the ribosomal stalk, playing a central role in the interaction of the ribosome with GTP-bound translation factors.</text>
</comment>
<keyword evidence="3 6" id="KW-0694">RNA-binding</keyword>
<keyword evidence="4 6" id="KW-0689">Ribosomal protein</keyword>
<dbReference type="Proteomes" id="UP001303587">
    <property type="component" value="Chromosome"/>
</dbReference>
<organism evidence="8 9">
    <name type="scientific">Methanolapillus millepedarum</name>
    <dbReference type="NCBI Taxonomy" id="3028296"/>
    <lineage>
        <taxon>Archaea</taxon>
        <taxon>Methanobacteriati</taxon>
        <taxon>Methanobacteriota</taxon>
        <taxon>Stenosarchaea group</taxon>
        <taxon>Methanomicrobia</taxon>
        <taxon>Methanosarcinales</taxon>
        <taxon>Methanosarcinaceae</taxon>
        <taxon>Methanolapillus</taxon>
    </lineage>
</organism>
<dbReference type="CDD" id="cd05795">
    <property type="entry name" value="Ribosomal_P0_L10e"/>
    <property type="match status" value="1"/>
</dbReference>
<dbReference type="InterPro" id="IPR022909">
    <property type="entry name" value="Ribosomal_uL10_arc"/>
</dbReference>
<dbReference type="HAMAP" id="MF_00280">
    <property type="entry name" value="Ribosomal_uL10_arch"/>
    <property type="match status" value="1"/>
</dbReference>
<evidence type="ECO:0000256" key="6">
    <source>
        <dbReference type="HAMAP-Rule" id="MF_00280"/>
    </source>
</evidence>
<dbReference type="Pfam" id="PF17777">
    <property type="entry name" value="RL10P_insert"/>
    <property type="match status" value="1"/>
</dbReference>
<evidence type="ECO:0000256" key="2">
    <source>
        <dbReference type="ARBA" id="ARBA00022730"/>
    </source>
</evidence>
<evidence type="ECO:0000259" key="7">
    <source>
        <dbReference type="Pfam" id="PF17777"/>
    </source>
</evidence>
<evidence type="ECO:0000256" key="4">
    <source>
        <dbReference type="ARBA" id="ARBA00022980"/>
    </source>
</evidence>
<accession>A0AA96V489</accession>
<dbReference type="GO" id="GO:0022625">
    <property type="term" value="C:cytosolic large ribosomal subunit"/>
    <property type="evidence" value="ECO:0007669"/>
    <property type="project" value="TreeGrafter"/>
</dbReference>
<name>A0AA96V489_9EURY</name>
<comment type="similarity">
    <text evidence="1 6">Belongs to the universal ribosomal protein uL10 family.</text>
</comment>
<reference evidence="8 9" key="1">
    <citation type="submission" date="2023-07" db="EMBL/GenBank/DDBJ databases">
        <title>Closed genoem sequence of Methanosarcinaceae archaeon Ac7.</title>
        <authorList>
            <person name="Poehlein A."/>
            <person name="Protasov E."/>
            <person name="Platt K."/>
            <person name="Reeh H."/>
            <person name="Daniel R."/>
            <person name="Brune A."/>
        </authorList>
    </citation>
    <scope>NUCLEOTIDE SEQUENCE [LARGE SCALE GENOMIC DNA]</scope>
    <source>
        <strain evidence="8 9">Ac7</strain>
    </source>
</reference>
<dbReference type="Pfam" id="PF00466">
    <property type="entry name" value="Ribosomal_L10"/>
    <property type="match status" value="1"/>
</dbReference>
<gene>
    <name evidence="6" type="primary">rpl10</name>
    <name evidence="6" type="synonym">rplP0</name>
    <name evidence="8" type="ORF">MsAc7_09880</name>
</gene>